<protein>
    <submittedName>
        <fullName evidence="2">Uncharacterized protein</fullName>
    </submittedName>
</protein>
<comment type="caution">
    <text evidence="2">The sequence shown here is derived from an EMBL/GenBank/DDBJ whole genome shotgun (WGS) entry which is preliminary data.</text>
</comment>
<keyword evidence="1" id="KW-1133">Transmembrane helix</keyword>
<feature type="transmembrane region" description="Helical" evidence="1">
    <location>
        <begin position="38"/>
        <end position="63"/>
    </location>
</feature>
<keyword evidence="1" id="KW-0472">Membrane</keyword>
<dbReference type="InterPro" id="IPR058724">
    <property type="entry name" value="YhzF"/>
</dbReference>
<sequence length="64" mass="7143">MNVITILFITLGSLMILAMLYYVILYQQSRIYPPKHIVRARAVSLGGVGGVLLSVGFLILFFIK</sequence>
<keyword evidence="1" id="KW-0812">Transmembrane</keyword>
<accession>A0ABW4KJA0</accession>
<dbReference type="EMBL" id="JBHUEO010000030">
    <property type="protein sequence ID" value="MFD1707331.1"/>
    <property type="molecule type" value="Genomic_DNA"/>
</dbReference>
<dbReference type="Pfam" id="PF26302">
    <property type="entry name" value="YhzF"/>
    <property type="match status" value="1"/>
</dbReference>
<evidence type="ECO:0000313" key="2">
    <source>
        <dbReference type="EMBL" id="MFD1707331.1"/>
    </source>
</evidence>
<dbReference type="RefSeq" id="WP_380774051.1">
    <property type="nucleotide sequence ID" value="NZ_JBHUEO010000030.1"/>
</dbReference>
<evidence type="ECO:0000256" key="1">
    <source>
        <dbReference type="SAM" id="Phobius"/>
    </source>
</evidence>
<feature type="transmembrane region" description="Helical" evidence="1">
    <location>
        <begin position="6"/>
        <end position="26"/>
    </location>
</feature>
<keyword evidence="3" id="KW-1185">Reference proteome</keyword>
<name>A0ABW4KJA0_9BACI</name>
<dbReference type="Proteomes" id="UP001597301">
    <property type="component" value="Unassembled WGS sequence"/>
</dbReference>
<evidence type="ECO:0000313" key="3">
    <source>
        <dbReference type="Proteomes" id="UP001597301"/>
    </source>
</evidence>
<organism evidence="2 3">
    <name type="scientific">Siminovitchia sediminis</name>
    <dbReference type="NCBI Taxonomy" id="1274353"/>
    <lineage>
        <taxon>Bacteria</taxon>
        <taxon>Bacillati</taxon>
        <taxon>Bacillota</taxon>
        <taxon>Bacilli</taxon>
        <taxon>Bacillales</taxon>
        <taxon>Bacillaceae</taxon>
        <taxon>Siminovitchia</taxon>
    </lineage>
</organism>
<reference evidence="3" key="1">
    <citation type="journal article" date="2019" name="Int. J. Syst. Evol. Microbiol.">
        <title>The Global Catalogue of Microorganisms (GCM) 10K type strain sequencing project: providing services to taxonomists for standard genome sequencing and annotation.</title>
        <authorList>
            <consortium name="The Broad Institute Genomics Platform"/>
            <consortium name="The Broad Institute Genome Sequencing Center for Infectious Disease"/>
            <person name="Wu L."/>
            <person name="Ma J."/>
        </authorList>
    </citation>
    <scope>NUCLEOTIDE SEQUENCE [LARGE SCALE GENOMIC DNA]</scope>
    <source>
        <strain evidence="3">CGMCC 1.12295</strain>
    </source>
</reference>
<proteinExistence type="predicted"/>
<gene>
    <name evidence="2" type="ORF">ACFSCZ_11375</name>
</gene>